<reference evidence="3" key="1">
    <citation type="submission" date="2022-10" db="EMBL/GenBank/DDBJ databases">
        <title>Tapping the CABI collections for fungal endophytes: first genome assemblies for Collariella, Neodidymelliopsis, Ascochyta clinopodiicola, Didymella pomorum, Didymosphaeria variabile, Neocosmospora piperis and Neocucurbitaria cava.</title>
        <authorList>
            <person name="Hill R."/>
        </authorList>
    </citation>
    <scope>NUCLEOTIDE SEQUENCE</scope>
    <source>
        <strain evidence="3">IMI 355082</strain>
    </source>
</reference>
<evidence type="ECO:0008006" key="5">
    <source>
        <dbReference type="Google" id="ProtNLM"/>
    </source>
</evidence>
<sequence>MMDILLSLPILSFFFSSATTSYSTSLNILFFYMTWSTLVLSHGPLKIQVFGTLALRLLFFVIPSVLFLLFDILLPSLAVSIKHGGKDALPPRDARVLGKTLLLALVNILLETAIEAGASLGMTTLLGHTPFKTSTTLPLPFAIIKQLGWLYVSREILAYYVHRTVLHSHRPGWTRRLSPTSRSTAVSARAKDATGYLARQHARFVHTRAAAPYSLLLAADHPIPFLLLRFVPLYLPALLVRPHLLVYFLFVGLVTFEDTMTMSGYTIVPGIVMGGIARRNAAHYGAGHCGSDSGNYGAWGVLDWVGGTGMAGRDLEDDVRDEAAKHRVRERGERKASGALEAVGNGIEGLRKGGKKNKKRVGSGDD</sequence>
<name>A0A9W9CWR4_9PEZI</name>
<dbReference type="InterPro" id="IPR050307">
    <property type="entry name" value="Sterol_Desaturase_Related"/>
</dbReference>
<dbReference type="Proteomes" id="UP001140453">
    <property type="component" value="Unassembled WGS sequence"/>
</dbReference>
<keyword evidence="2" id="KW-0472">Membrane</keyword>
<comment type="caution">
    <text evidence="3">The sequence shown here is derived from an EMBL/GenBank/DDBJ whole genome shotgun (WGS) entry which is preliminary data.</text>
</comment>
<keyword evidence="2" id="KW-1133">Transmembrane helix</keyword>
<evidence type="ECO:0000313" key="3">
    <source>
        <dbReference type="EMBL" id="KAJ4390156.1"/>
    </source>
</evidence>
<dbReference type="AlphaFoldDB" id="A0A9W9CWR4"/>
<proteinExistence type="predicted"/>
<accession>A0A9W9CWR4</accession>
<organism evidence="3 4">
    <name type="scientific">Gnomoniopsis smithogilvyi</name>
    <dbReference type="NCBI Taxonomy" id="1191159"/>
    <lineage>
        <taxon>Eukaryota</taxon>
        <taxon>Fungi</taxon>
        <taxon>Dikarya</taxon>
        <taxon>Ascomycota</taxon>
        <taxon>Pezizomycotina</taxon>
        <taxon>Sordariomycetes</taxon>
        <taxon>Sordariomycetidae</taxon>
        <taxon>Diaporthales</taxon>
        <taxon>Gnomoniaceae</taxon>
        <taxon>Gnomoniopsis</taxon>
    </lineage>
</organism>
<gene>
    <name evidence="3" type="ORF">N0V93_007630</name>
</gene>
<feature type="compositionally biased region" description="Basic residues" evidence="1">
    <location>
        <begin position="352"/>
        <end position="366"/>
    </location>
</feature>
<protein>
    <recommendedName>
        <fullName evidence="5">Fatty acid hydroxylase domain-containing protein</fullName>
    </recommendedName>
</protein>
<evidence type="ECO:0000313" key="4">
    <source>
        <dbReference type="Proteomes" id="UP001140453"/>
    </source>
</evidence>
<dbReference type="EMBL" id="JAPEVB010000004">
    <property type="protein sequence ID" value="KAJ4390156.1"/>
    <property type="molecule type" value="Genomic_DNA"/>
</dbReference>
<feature type="region of interest" description="Disordered" evidence="1">
    <location>
        <begin position="345"/>
        <end position="366"/>
    </location>
</feature>
<dbReference type="PANTHER" id="PTHR11863">
    <property type="entry name" value="STEROL DESATURASE"/>
    <property type="match status" value="1"/>
</dbReference>
<keyword evidence="2" id="KW-0812">Transmembrane</keyword>
<evidence type="ECO:0000256" key="2">
    <source>
        <dbReference type="SAM" id="Phobius"/>
    </source>
</evidence>
<feature type="transmembrane region" description="Helical" evidence="2">
    <location>
        <begin position="233"/>
        <end position="256"/>
    </location>
</feature>
<keyword evidence="4" id="KW-1185">Reference proteome</keyword>
<feature type="transmembrane region" description="Helical" evidence="2">
    <location>
        <begin position="47"/>
        <end position="74"/>
    </location>
</feature>
<dbReference type="OrthoDB" id="408954at2759"/>
<evidence type="ECO:0000256" key="1">
    <source>
        <dbReference type="SAM" id="MobiDB-lite"/>
    </source>
</evidence>